<feature type="non-terminal residue" evidence="4">
    <location>
        <position position="1"/>
    </location>
</feature>
<proteinExistence type="predicted"/>
<evidence type="ECO:0000256" key="1">
    <source>
        <dbReference type="ARBA" id="ARBA00022679"/>
    </source>
</evidence>
<dbReference type="GO" id="GO:0004312">
    <property type="term" value="F:fatty acid synthase activity"/>
    <property type="evidence" value="ECO:0007669"/>
    <property type="project" value="TreeGrafter"/>
</dbReference>
<keyword evidence="1" id="KW-0808">Transferase</keyword>
<comment type="caution">
    <text evidence="4">The sequence shown here is derived from an EMBL/GenBank/DDBJ whole genome shotgun (WGS) entry which is preliminary data.</text>
</comment>
<keyword evidence="2" id="KW-0511">Multifunctional enzyme</keyword>
<evidence type="ECO:0000256" key="2">
    <source>
        <dbReference type="ARBA" id="ARBA00023268"/>
    </source>
</evidence>
<dbReference type="Gene3D" id="3.40.50.720">
    <property type="entry name" value="NAD(P)-binding Rossmann-like Domain"/>
    <property type="match status" value="1"/>
</dbReference>
<dbReference type="Proteomes" id="UP000037982">
    <property type="component" value="Unassembled WGS sequence"/>
</dbReference>
<dbReference type="GO" id="GO:0006633">
    <property type="term" value="P:fatty acid biosynthetic process"/>
    <property type="evidence" value="ECO:0007669"/>
    <property type="project" value="TreeGrafter"/>
</dbReference>
<dbReference type="PANTHER" id="PTHR43775">
    <property type="entry name" value="FATTY ACID SYNTHASE"/>
    <property type="match status" value="1"/>
</dbReference>
<name>A0A0N0XW71_9ACTN</name>
<dbReference type="PANTHER" id="PTHR43775:SF51">
    <property type="entry name" value="INACTIVE PHENOLPHTHIOCEROL SYNTHESIS POLYKETIDE SYNTHASE TYPE I PKS1-RELATED"/>
    <property type="match status" value="1"/>
</dbReference>
<reference evidence="5" key="1">
    <citation type="submission" date="2015-07" db="EMBL/GenBank/DDBJ databases">
        <authorList>
            <person name="Ju K.-S."/>
            <person name="Doroghazi J.R."/>
            <person name="Metcalf W.W."/>
        </authorList>
    </citation>
    <scope>NUCLEOTIDE SEQUENCE [LARGE SCALE GENOMIC DNA]</scope>
    <source>
        <strain evidence="5">NRRL ISP-5002</strain>
    </source>
</reference>
<gene>
    <name evidence="4" type="ORF">ADL29_14830</name>
</gene>
<dbReference type="EMBL" id="LGKG01000114">
    <property type="protein sequence ID" value="KPC63836.1"/>
    <property type="molecule type" value="Genomic_DNA"/>
</dbReference>
<protein>
    <recommendedName>
        <fullName evidence="3">Ketoreductase (KR) domain-containing protein</fullName>
    </recommendedName>
</protein>
<dbReference type="Pfam" id="PF08659">
    <property type="entry name" value="KR"/>
    <property type="match status" value="1"/>
</dbReference>
<evidence type="ECO:0000259" key="3">
    <source>
        <dbReference type="Pfam" id="PF08659"/>
    </source>
</evidence>
<dbReference type="SUPFAM" id="SSF51735">
    <property type="entry name" value="NAD(P)-binding Rossmann-fold domains"/>
    <property type="match status" value="1"/>
</dbReference>
<organism evidence="4 5">
    <name type="scientific">Streptomyces chattanoogensis</name>
    <dbReference type="NCBI Taxonomy" id="66876"/>
    <lineage>
        <taxon>Bacteria</taxon>
        <taxon>Bacillati</taxon>
        <taxon>Actinomycetota</taxon>
        <taxon>Actinomycetes</taxon>
        <taxon>Kitasatosporales</taxon>
        <taxon>Streptomycetaceae</taxon>
        <taxon>Streptomyces</taxon>
    </lineage>
</organism>
<accession>A0A0N0XW71</accession>
<keyword evidence="5" id="KW-1185">Reference proteome</keyword>
<sequence length="83" mass="8305">TGGTGGLGRTVARHLVTEHGVRNLLLVSRRGPAAEGAQELVAELSGSGAEAVIEACDVTDAAAVADLVARHRISAVVHTAGVL</sequence>
<evidence type="ECO:0000313" key="4">
    <source>
        <dbReference type="EMBL" id="KPC63836.1"/>
    </source>
</evidence>
<dbReference type="InterPro" id="IPR013968">
    <property type="entry name" value="PKS_KR"/>
</dbReference>
<evidence type="ECO:0000313" key="5">
    <source>
        <dbReference type="Proteomes" id="UP000037982"/>
    </source>
</evidence>
<feature type="domain" description="Ketoreductase (KR)" evidence="3">
    <location>
        <begin position="1"/>
        <end position="83"/>
    </location>
</feature>
<dbReference type="InterPro" id="IPR050091">
    <property type="entry name" value="PKS_NRPS_Biosynth_Enz"/>
</dbReference>
<dbReference type="AlphaFoldDB" id="A0A0N0XW71"/>
<feature type="non-terminal residue" evidence="4">
    <location>
        <position position="83"/>
    </location>
</feature>
<dbReference type="InterPro" id="IPR036291">
    <property type="entry name" value="NAD(P)-bd_dom_sf"/>
</dbReference>
<dbReference type="RefSeq" id="WP_157878494.1">
    <property type="nucleotide sequence ID" value="NZ_LGKG01000114.1"/>
</dbReference>